<dbReference type="Proteomes" id="UP001241603">
    <property type="component" value="Unassembled WGS sequence"/>
</dbReference>
<organism evidence="4 5">
    <name type="scientific">Kaistia dalseonensis</name>
    <dbReference type="NCBI Taxonomy" id="410840"/>
    <lineage>
        <taxon>Bacteria</taxon>
        <taxon>Pseudomonadati</taxon>
        <taxon>Pseudomonadota</taxon>
        <taxon>Alphaproteobacteria</taxon>
        <taxon>Hyphomicrobiales</taxon>
        <taxon>Kaistiaceae</taxon>
        <taxon>Kaistia</taxon>
    </lineage>
</organism>
<dbReference type="SMART" id="SM00422">
    <property type="entry name" value="HTH_MERR"/>
    <property type="match status" value="1"/>
</dbReference>
<reference evidence="4 5" key="1">
    <citation type="submission" date="2023-07" db="EMBL/GenBank/DDBJ databases">
        <title>Genomic Encyclopedia of Type Strains, Phase IV (KMG-IV): sequencing the most valuable type-strain genomes for metagenomic binning, comparative biology and taxonomic classification.</title>
        <authorList>
            <person name="Goeker M."/>
        </authorList>
    </citation>
    <scope>NUCLEOTIDE SEQUENCE [LARGE SCALE GENOMIC DNA]</scope>
    <source>
        <strain evidence="4 5">B6-8</strain>
    </source>
</reference>
<evidence type="ECO:0000313" key="4">
    <source>
        <dbReference type="EMBL" id="MDQ0436196.1"/>
    </source>
</evidence>
<name>A0ABU0H3Z2_9HYPH</name>
<dbReference type="PROSITE" id="PS50937">
    <property type="entry name" value="HTH_MERR_2"/>
    <property type="match status" value="1"/>
</dbReference>
<protein>
    <submittedName>
        <fullName evidence="4">DNA-binding transcriptional MerR regulator</fullName>
    </submittedName>
</protein>
<dbReference type="InterPro" id="IPR009061">
    <property type="entry name" value="DNA-bd_dom_put_sf"/>
</dbReference>
<dbReference type="PANTHER" id="PTHR30204">
    <property type="entry name" value="REDOX-CYCLING DRUG-SENSING TRANSCRIPTIONAL ACTIVATOR SOXR"/>
    <property type="match status" value="1"/>
</dbReference>
<accession>A0ABU0H3Z2</accession>
<dbReference type="Gene3D" id="1.10.1660.10">
    <property type="match status" value="1"/>
</dbReference>
<evidence type="ECO:0000313" key="5">
    <source>
        <dbReference type="Proteomes" id="UP001241603"/>
    </source>
</evidence>
<feature type="region of interest" description="Disordered" evidence="2">
    <location>
        <begin position="112"/>
        <end position="291"/>
    </location>
</feature>
<evidence type="ECO:0000256" key="1">
    <source>
        <dbReference type="ARBA" id="ARBA00023125"/>
    </source>
</evidence>
<comment type="caution">
    <text evidence="4">The sequence shown here is derived from an EMBL/GenBank/DDBJ whole genome shotgun (WGS) entry which is preliminary data.</text>
</comment>
<proteinExistence type="predicted"/>
<dbReference type="EMBL" id="JAUSVO010000001">
    <property type="protein sequence ID" value="MDQ0436196.1"/>
    <property type="molecule type" value="Genomic_DNA"/>
</dbReference>
<dbReference type="InterPro" id="IPR047057">
    <property type="entry name" value="MerR_fam"/>
</dbReference>
<feature type="compositionally biased region" description="Basic and acidic residues" evidence="2">
    <location>
        <begin position="222"/>
        <end position="245"/>
    </location>
</feature>
<gene>
    <name evidence="4" type="ORF">QO014_000566</name>
</gene>
<feature type="domain" description="HTH merR-type" evidence="3">
    <location>
        <begin position="10"/>
        <end position="78"/>
    </location>
</feature>
<feature type="compositionally biased region" description="Basic and acidic residues" evidence="2">
    <location>
        <begin position="129"/>
        <end position="162"/>
    </location>
</feature>
<dbReference type="SUPFAM" id="SSF46955">
    <property type="entry name" value="Putative DNA-binding domain"/>
    <property type="match status" value="1"/>
</dbReference>
<dbReference type="PANTHER" id="PTHR30204:SF15">
    <property type="entry name" value="BLL5018 PROTEIN"/>
    <property type="match status" value="1"/>
</dbReference>
<dbReference type="InterPro" id="IPR000551">
    <property type="entry name" value="MerR-type_HTH_dom"/>
</dbReference>
<evidence type="ECO:0000256" key="2">
    <source>
        <dbReference type="SAM" id="MobiDB-lite"/>
    </source>
</evidence>
<sequence length="315" mass="34753">MSKGPDAFRTISEVAEELDLPQHVLRFWETRFTQIRPMKRGGGRRYYRPDDVELLRGIRKLLYGEGYTIKGVQRILKEQGPRHVVAAGQGASLDPVPVDGDDDTLLDAVPDGILADEDGDDFAIAPRAPEPRGARRDPLFDPPGRGDAHHREPEFLDRRRDAGPAPAVRAEPRPVEPATRGRLAPEPAVSLVSRLPAAPPDEPESADDYLPPLVAETPAPPDRVRGAIRAEEPSRHATFEDRREPSLTSTRPVPIPRETDPHPVVERANLSPSQRQPAHVAPQPTGPALSHDDIRTLRAALADLLECKRILDQAR</sequence>
<evidence type="ECO:0000259" key="3">
    <source>
        <dbReference type="PROSITE" id="PS50937"/>
    </source>
</evidence>
<keyword evidence="1 4" id="KW-0238">DNA-binding</keyword>
<dbReference type="GO" id="GO:0003677">
    <property type="term" value="F:DNA binding"/>
    <property type="evidence" value="ECO:0007669"/>
    <property type="project" value="UniProtKB-KW"/>
</dbReference>
<dbReference type="Pfam" id="PF13411">
    <property type="entry name" value="MerR_1"/>
    <property type="match status" value="1"/>
</dbReference>
<dbReference type="CDD" id="cd04765">
    <property type="entry name" value="HTH_MlrA-like_sg2"/>
    <property type="match status" value="1"/>
</dbReference>
<keyword evidence="5" id="KW-1185">Reference proteome</keyword>